<evidence type="ECO:0000313" key="3">
    <source>
        <dbReference type="Proteomes" id="UP001189429"/>
    </source>
</evidence>
<sequence length="244" mass="27115">SRRAQDEPACSPVPNLAMSRGGSQSARGVPGEAARRPAEAIVQAVGGHAPNYTIYGTQHHNYPTKDKAAVASVPERAEWARQPRHRTRTELLEARRLERYPDISADIDGDGAVGSTDYFIAKQFSNGPCEDKLRLSTGERRNVVEALEGGLLDKYSFGHDQVGSQRPFAVQQRRGMIVTVDNAHELSKTYPAHPISQNVPRHFTRTQMKESQRAEVLFQNGESYENWAVDNPAMIPEQQPVQET</sequence>
<accession>A0ABN9XYG4</accession>
<dbReference type="EMBL" id="CAUYUJ010021509">
    <property type="protein sequence ID" value="CAK0905144.1"/>
    <property type="molecule type" value="Genomic_DNA"/>
</dbReference>
<protein>
    <submittedName>
        <fullName evidence="2">Uncharacterized protein</fullName>
    </submittedName>
</protein>
<feature type="region of interest" description="Disordered" evidence="1">
    <location>
        <begin position="1"/>
        <end position="35"/>
    </location>
</feature>
<dbReference type="Proteomes" id="UP001189429">
    <property type="component" value="Unassembled WGS sequence"/>
</dbReference>
<name>A0ABN9XYG4_9DINO</name>
<proteinExistence type="predicted"/>
<organism evidence="2 3">
    <name type="scientific">Prorocentrum cordatum</name>
    <dbReference type="NCBI Taxonomy" id="2364126"/>
    <lineage>
        <taxon>Eukaryota</taxon>
        <taxon>Sar</taxon>
        <taxon>Alveolata</taxon>
        <taxon>Dinophyceae</taxon>
        <taxon>Prorocentrales</taxon>
        <taxon>Prorocentraceae</taxon>
        <taxon>Prorocentrum</taxon>
    </lineage>
</organism>
<feature type="non-terminal residue" evidence="2">
    <location>
        <position position="1"/>
    </location>
</feature>
<reference evidence="2" key="1">
    <citation type="submission" date="2023-10" db="EMBL/GenBank/DDBJ databases">
        <authorList>
            <person name="Chen Y."/>
            <person name="Shah S."/>
            <person name="Dougan E. K."/>
            <person name="Thang M."/>
            <person name="Chan C."/>
        </authorList>
    </citation>
    <scope>NUCLEOTIDE SEQUENCE [LARGE SCALE GENOMIC DNA]</scope>
</reference>
<comment type="caution">
    <text evidence="2">The sequence shown here is derived from an EMBL/GenBank/DDBJ whole genome shotgun (WGS) entry which is preliminary data.</text>
</comment>
<gene>
    <name evidence="2" type="ORF">PCOR1329_LOCUS80935</name>
</gene>
<keyword evidence="3" id="KW-1185">Reference proteome</keyword>
<evidence type="ECO:0000256" key="1">
    <source>
        <dbReference type="SAM" id="MobiDB-lite"/>
    </source>
</evidence>
<evidence type="ECO:0000313" key="2">
    <source>
        <dbReference type="EMBL" id="CAK0905144.1"/>
    </source>
</evidence>
<feature type="non-terminal residue" evidence="2">
    <location>
        <position position="244"/>
    </location>
</feature>